<dbReference type="SUPFAM" id="SSF49562">
    <property type="entry name" value="C2 domain (Calcium/lipid-binding domain, CaLB)"/>
    <property type="match status" value="2"/>
</dbReference>
<keyword evidence="4" id="KW-1185">Reference proteome</keyword>
<dbReference type="GO" id="GO:0098793">
    <property type="term" value="C:presynapse"/>
    <property type="evidence" value="ECO:0007669"/>
    <property type="project" value="GOC"/>
</dbReference>
<feature type="domain" description="C2" evidence="2">
    <location>
        <begin position="310"/>
        <end position="433"/>
    </location>
</feature>
<accession>A0A7J7KEG2</accession>
<reference evidence="3" key="1">
    <citation type="submission" date="2020-06" db="EMBL/GenBank/DDBJ databases">
        <title>Draft genome of Bugula neritina, a colonial animal packing powerful symbionts and potential medicines.</title>
        <authorList>
            <person name="Rayko M."/>
        </authorList>
    </citation>
    <scope>NUCLEOTIDE SEQUENCE [LARGE SCALE GENOMIC DNA]</scope>
    <source>
        <strain evidence="3">Kwan_BN1</strain>
    </source>
</reference>
<dbReference type="Gene3D" id="2.60.40.150">
    <property type="entry name" value="C2 domain"/>
    <property type="match status" value="2"/>
</dbReference>
<gene>
    <name evidence="3" type="ORF">EB796_005062</name>
</gene>
<dbReference type="EMBL" id="VXIV02000695">
    <property type="protein sequence ID" value="KAF6036615.1"/>
    <property type="molecule type" value="Genomic_DNA"/>
</dbReference>
<dbReference type="SMART" id="SM00239">
    <property type="entry name" value="C2"/>
    <property type="match status" value="2"/>
</dbReference>
<dbReference type="GO" id="GO:0001786">
    <property type="term" value="F:phosphatidylserine binding"/>
    <property type="evidence" value="ECO:0007669"/>
    <property type="project" value="TreeGrafter"/>
</dbReference>
<feature type="compositionally biased region" description="Polar residues" evidence="1">
    <location>
        <begin position="269"/>
        <end position="298"/>
    </location>
</feature>
<feature type="region of interest" description="Disordered" evidence="1">
    <location>
        <begin position="256"/>
        <end position="302"/>
    </location>
</feature>
<dbReference type="Pfam" id="PF00168">
    <property type="entry name" value="C2"/>
    <property type="match status" value="2"/>
</dbReference>
<proteinExistence type="predicted"/>
<sequence length="591" mass="66233">MAFRLMLEASQGHGMAGVKEWLQTKFSSMELVQTVNRTTERRGICKTTSALAGVITPDTVPDFVIPSASLRAVRGSKSLDVVNNNHSRDTKSVSYGELSTIPQGRINKENSQVKRSPFTAKFSTHNKYNNVKEVLPAKSSGISRNRTDTDDIPQLADVSVPHLKTNTPYGFTTLLESPHTLRKESLLLGSASFDDVKKFKNSFVRRNGSPPGSTHHTTLSVPVTRVHSLSNSSTSILSDLSVSPLHSPLLSRSISSATPKKKYNRRRSSAQSQPIALSESDGSTSEDVFQPDSSQPTAEMSKGEARDLAVLGEIKLSLLYSRQDESLRLIIIKAEDLGKHVPTTPHINSFIKVCMLPHKSHRHESLLVRGTRNPHYNQEFTLKNISISNLKEYHLRLRVCNRIASRKYETLGEVILPLQTLGLEHEEEVRMWRDLDPKSMYQDLGELNVAIKFEPREDSLQIRVNEISGLPKYALTGLPDTYVKVIVRQDGKSTVKKQTKLRKNTSHPVYNETFAFSISPKIDDLRYTSIALVVLNHQTIRTDTVIGEVLLGYGSTTDDEYIHWSNILNSTNHFVQYKHQLKPPSKHRLVA</sequence>
<dbReference type="GO" id="GO:0005886">
    <property type="term" value="C:plasma membrane"/>
    <property type="evidence" value="ECO:0007669"/>
    <property type="project" value="TreeGrafter"/>
</dbReference>
<dbReference type="InterPro" id="IPR000008">
    <property type="entry name" value="C2_dom"/>
</dbReference>
<evidence type="ECO:0000313" key="3">
    <source>
        <dbReference type="EMBL" id="KAF6036615.1"/>
    </source>
</evidence>
<dbReference type="GO" id="GO:0005509">
    <property type="term" value="F:calcium ion binding"/>
    <property type="evidence" value="ECO:0007669"/>
    <property type="project" value="TreeGrafter"/>
</dbReference>
<feature type="domain" description="C2" evidence="2">
    <location>
        <begin position="443"/>
        <end position="566"/>
    </location>
</feature>
<dbReference type="OrthoDB" id="9947256at2759"/>
<dbReference type="PROSITE" id="PS50004">
    <property type="entry name" value="C2"/>
    <property type="match status" value="2"/>
</dbReference>
<dbReference type="GO" id="GO:0048791">
    <property type="term" value="P:calcium ion-regulated exocytosis of neurotransmitter"/>
    <property type="evidence" value="ECO:0007669"/>
    <property type="project" value="TreeGrafter"/>
</dbReference>
<dbReference type="Proteomes" id="UP000593567">
    <property type="component" value="Unassembled WGS sequence"/>
</dbReference>
<protein>
    <recommendedName>
        <fullName evidence="2">C2 domain-containing protein</fullName>
    </recommendedName>
</protein>
<comment type="caution">
    <text evidence="3">The sequence shown here is derived from an EMBL/GenBank/DDBJ whole genome shotgun (WGS) entry which is preliminary data.</text>
</comment>
<dbReference type="GO" id="GO:0030276">
    <property type="term" value="F:clathrin binding"/>
    <property type="evidence" value="ECO:0007669"/>
    <property type="project" value="TreeGrafter"/>
</dbReference>
<dbReference type="PANTHER" id="PTHR10024">
    <property type="entry name" value="SYNAPTOTAGMIN"/>
    <property type="match status" value="1"/>
</dbReference>
<feature type="compositionally biased region" description="Basic residues" evidence="1">
    <location>
        <begin position="259"/>
        <end position="268"/>
    </location>
</feature>
<dbReference type="GO" id="GO:0048488">
    <property type="term" value="P:synaptic vesicle endocytosis"/>
    <property type="evidence" value="ECO:0007669"/>
    <property type="project" value="TreeGrafter"/>
</dbReference>
<dbReference type="GO" id="GO:0070382">
    <property type="term" value="C:exocytic vesicle"/>
    <property type="evidence" value="ECO:0007669"/>
    <property type="project" value="TreeGrafter"/>
</dbReference>
<dbReference type="GO" id="GO:0000149">
    <property type="term" value="F:SNARE binding"/>
    <property type="evidence" value="ECO:0007669"/>
    <property type="project" value="TreeGrafter"/>
</dbReference>
<name>A0A7J7KEG2_BUGNE</name>
<evidence type="ECO:0000259" key="2">
    <source>
        <dbReference type="PROSITE" id="PS50004"/>
    </source>
</evidence>
<evidence type="ECO:0000256" key="1">
    <source>
        <dbReference type="SAM" id="MobiDB-lite"/>
    </source>
</evidence>
<dbReference type="PANTHER" id="PTHR10024:SF227">
    <property type="entry name" value="SYNAPTOTAGMIN 1"/>
    <property type="match status" value="1"/>
</dbReference>
<dbReference type="GO" id="GO:0005544">
    <property type="term" value="F:calcium-dependent phospholipid binding"/>
    <property type="evidence" value="ECO:0007669"/>
    <property type="project" value="TreeGrafter"/>
</dbReference>
<dbReference type="AlphaFoldDB" id="A0A7J7KEG2"/>
<evidence type="ECO:0000313" key="4">
    <source>
        <dbReference type="Proteomes" id="UP000593567"/>
    </source>
</evidence>
<dbReference type="InterPro" id="IPR035892">
    <property type="entry name" value="C2_domain_sf"/>
</dbReference>
<organism evidence="3 4">
    <name type="scientific">Bugula neritina</name>
    <name type="common">Brown bryozoan</name>
    <name type="synonym">Sertularia neritina</name>
    <dbReference type="NCBI Taxonomy" id="10212"/>
    <lineage>
        <taxon>Eukaryota</taxon>
        <taxon>Metazoa</taxon>
        <taxon>Spiralia</taxon>
        <taxon>Lophotrochozoa</taxon>
        <taxon>Bryozoa</taxon>
        <taxon>Gymnolaemata</taxon>
        <taxon>Cheilostomatida</taxon>
        <taxon>Flustrina</taxon>
        <taxon>Buguloidea</taxon>
        <taxon>Bugulidae</taxon>
        <taxon>Bugula</taxon>
    </lineage>
</organism>